<dbReference type="InterPro" id="IPR000182">
    <property type="entry name" value="GNAT_dom"/>
</dbReference>
<sequence length="219" mass="24444">MSNSTDIIIVLRQISDLAALVELFKATYQASNYPVDGPPGHDDIDRWLPVYLGGDALVEILALVPCRAEDSEAGANNGASREKSMKQPQTSASPPGRRKVLGHVSLRRVSENSITSKMWRDAGFSHDGDLWEVCRLAVDPDFQEKGIGRRLLEATEIEAQKSGAKLVLGVLEKDTVAIRMYERKGWKVFGKDKLVRQDGKYHTEYFYIHESDNRGLIIS</sequence>
<evidence type="ECO:0000313" key="4">
    <source>
        <dbReference type="Proteomes" id="UP000193689"/>
    </source>
</evidence>
<evidence type="ECO:0000313" key="3">
    <source>
        <dbReference type="EMBL" id="ORY58543.1"/>
    </source>
</evidence>
<dbReference type="Gene3D" id="3.40.630.30">
    <property type="match status" value="1"/>
</dbReference>
<proteinExistence type="predicted"/>
<comment type="caution">
    <text evidence="3">The sequence shown here is derived from an EMBL/GenBank/DDBJ whole genome shotgun (WGS) entry which is preliminary data.</text>
</comment>
<name>A0A1Y2DGZ2_9PEZI</name>
<keyword evidence="3" id="KW-0808">Transferase</keyword>
<dbReference type="Proteomes" id="UP000193689">
    <property type="component" value="Unassembled WGS sequence"/>
</dbReference>
<dbReference type="GO" id="GO:0016747">
    <property type="term" value="F:acyltransferase activity, transferring groups other than amino-acyl groups"/>
    <property type="evidence" value="ECO:0007669"/>
    <property type="project" value="InterPro"/>
</dbReference>
<reference evidence="3 4" key="1">
    <citation type="submission" date="2016-07" db="EMBL/GenBank/DDBJ databases">
        <title>Pervasive Adenine N6-methylation of Active Genes in Fungi.</title>
        <authorList>
            <consortium name="DOE Joint Genome Institute"/>
            <person name="Mondo S.J."/>
            <person name="Dannebaum R.O."/>
            <person name="Kuo R.C."/>
            <person name="Labutti K."/>
            <person name="Haridas S."/>
            <person name="Kuo A."/>
            <person name="Salamov A."/>
            <person name="Ahrendt S.R."/>
            <person name="Lipzen A."/>
            <person name="Sullivan W."/>
            <person name="Andreopoulos W.B."/>
            <person name="Clum A."/>
            <person name="Lindquist E."/>
            <person name="Daum C."/>
            <person name="Ramamoorthy G.K."/>
            <person name="Gryganskyi A."/>
            <person name="Culley D."/>
            <person name="Magnuson J.K."/>
            <person name="James T.Y."/>
            <person name="O'Malley M.A."/>
            <person name="Stajich J.E."/>
            <person name="Spatafora J.W."/>
            <person name="Visel A."/>
            <person name="Grigoriev I.V."/>
        </authorList>
    </citation>
    <scope>NUCLEOTIDE SEQUENCE [LARGE SCALE GENOMIC DNA]</scope>
    <source>
        <strain evidence="3 4">CBS 129021</strain>
    </source>
</reference>
<feature type="region of interest" description="Disordered" evidence="1">
    <location>
        <begin position="72"/>
        <end position="98"/>
    </location>
</feature>
<dbReference type="CDD" id="cd04301">
    <property type="entry name" value="NAT_SF"/>
    <property type="match status" value="1"/>
</dbReference>
<dbReference type="SUPFAM" id="SSF55729">
    <property type="entry name" value="Acyl-CoA N-acyltransferases (Nat)"/>
    <property type="match status" value="1"/>
</dbReference>
<keyword evidence="3" id="KW-0012">Acyltransferase</keyword>
<evidence type="ECO:0000256" key="1">
    <source>
        <dbReference type="SAM" id="MobiDB-lite"/>
    </source>
</evidence>
<dbReference type="Pfam" id="PF00583">
    <property type="entry name" value="Acetyltransf_1"/>
    <property type="match status" value="1"/>
</dbReference>
<dbReference type="EMBL" id="MCFJ01000016">
    <property type="protein sequence ID" value="ORY58543.1"/>
    <property type="molecule type" value="Genomic_DNA"/>
</dbReference>
<dbReference type="AlphaFoldDB" id="A0A1Y2DGZ2"/>
<dbReference type="InterPro" id="IPR016181">
    <property type="entry name" value="Acyl_CoA_acyltransferase"/>
</dbReference>
<accession>A0A1Y2DGZ2</accession>
<dbReference type="RefSeq" id="XP_040711460.1">
    <property type="nucleotide sequence ID" value="XM_040864399.1"/>
</dbReference>
<protein>
    <submittedName>
        <fullName evidence="3">Acyl-CoA N-acyltransferase</fullName>
    </submittedName>
</protein>
<dbReference type="InterPro" id="IPR050276">
    <property type="entry name" value="MshD_Acetyltransferase"/>
</dbReference>
<dbReference type="PROSITE" id="PS51186">
    <property type="entry name" value="GNAT"/>
    <property type="match status" value="1"/>
</dbReference>
<dbReference type="PANTHER" id="PTHR43617">
    <property type="entry name" value="L-AMINO ACID N-ACETYLTRANSFERASE"/>
    <property type="match status" value="1"/>
</dbReference>
<gene>
    <name evidence="3" type="ORF">BCR38DRAFT_489458</name>
</gene>
<dbReference type="GeneID" id="63780611"/>
<keyword evidence="4" id="KW-1185">Reference proteome</keyword>
<evidence type="ECO:0000259" key="2">
    <source>
        <dbReference type="PROSITE" id="PS51186"/>
    </source>
</evidence>
<dbReference type="InParanoid" id="A0A1Y2DGZ2"/>
<dbReference type="OrthoDB" id="41532at2759"/>
<organism evidence="3 4">
    <name type="scientific">Pseudomassariella vexata</name>
    <dbReference type="NCBI Taxonomy" id="1141098"/>
    <lineage>
        <taxon>Eukaryota</taxon>
        <taxon>Fungi</taxon>
        <taxon>Dikarya</taxon>
        <taxon>Ascomycota</taxon>
        <taxon>Pezizomycotina</taxon>
        <taxon>Sordariomycetes</taxon>
        <taxon>Xylariomycetidae</taxon>
        <taxon>Amphisphaeriales</taxon>
        <taxon>Pseudomassariaceae</taxon>
        <taxon>Pseudomassariella</taxon>
    </lineage>
</organism>
<feature type="domain" description="N-acetyltransferase" evidence="2">
    <location>
        <begin position="122"/>
        <end position="212"/>
    </location>
</feature>